<reference evidence="14 15" key="1">
    <citation type="submission" date="2016-07" db="EMBL/GenBank/DDBJ databases">
        <title>Pervasive Adenine N6-methylation of Active Genes in Fungi.</title>
        <authorList>
            <consortium name="DOE Joint Genome Institute"/>
            <person name="Mondo S.J."/>
            <person name="Dannebaum R.O."/>
            <person name="Kuo R.C."/>
            <person name="Labutti K."/>
            <person name="Haridas S."/>
            <person name="Kuo A."/>
            <person name="Salamov A."/>
            <person name="Ahrendt S.R."/>
            <person name="Lipzen A."/>
            <person name="Sullivan W."/>
            <person name="Andreopoulos W.B."/>
            <person name="Clum A."/>
            <person name="Lindquist E."/>
            <person name="Daum C."/>
            <person name="Ramamoorthy G.K."/>
            <person name="Gryganskyi A."/>
            <person name="Culley D."/>
            <person name="Magnuson J.K."/>
            <person name="James T.Y."/>
            <person name="O'Malley M.A."/>
            <person name="Stajich J.E."/>
            <person name="Spatafora J.W."/>
            <person name="Visel A."/>
            <person name="Grigoriev I.V."/>
        </authorList>
    </citation>
    <scope>NUCLEOTIDE SEQUENCE [LARGE SCALE GENOMIC DNA]</scope>
    <source>
        <strain evidence="14 15">CBS 115471</strain>
    </source>
</reference>
<dbReference type="STRING" id="1231657.A0A1Y2A3G6"/>
<feature type="domain" description="ABC transmembrane type-1" evidence="13">
    <location>
        <begin position="698"/>
        <end position="985"/>
    </location>
</feature>
<dbReference type="GO" id="GO:0005743">
    <property type="term" value="C:mitochondrial inner membrane"/>
    <property type="evidence" value="ECO:0007669"/>
    <property type="project" value="TreeGrafter"/>
</dbReference>
<keyword evidence="14" id="KW-0378">Hydrolase</keyword>
<dbReference type="Pfam" id="PF00005">
    <property type="entry name" value="ABC_tran"/>
    <property type="match status" value="2"/>
</dbReference>
<dbReference type="Gene3D" id="3.40.50.300">
    <property type="entry name" value="P-loop containing nucleotide triphosphate hydrolases"/>
    <property type="match status" value="2"/>
</dbReference>
<evidence type="ECO:0000256" key="9">
    <source>
        <dbReference type="ARBA" id="ARBA00023136"/>
    </source>
</evidence>
<feature type="transmembrane region" description="Helical" evidence="11">
    <location>
        <begin position="267"/>
        <end position="290"/>
    </location>
</feature>
<dbReference type="GO" id="GO:0016887">
    <property type="term" value="F:ATP hydrolysis activity"/>
    <property type="evidence" value="ECO:0007669"/>
    <property type="project" value="InterPro"/>
</dbReference>
<proteinExistence type="inferred from homology"/>
<dbReference type="InterPro" id="IPR039421">
    <property type="entry name" value="Type_1_exporter"/>
</dbReference>
<comment type="subcellular location">
    <subcellularLocation>
        <location evidence="1">Membrane</location>
        <topology evidence="1">Multi-pass membrane protein</topology>
    </subcellularLocation>
</comment>
<sequence>MEKLDGNQSKTLNDQLNGLSPNNPPKTVFHLAERLDIVILCFSCIAAIIAGGANPLLAVLYGQLAGSFAGFQNGTLSGSELNANLSRFCLYFVYLAVGTFVATYVSTVGFYYTGDRITKTLRTTYLKTIIRQNMAFFDTLGSGELTSRITSDISLIQEGITGSLAMFLTAAATFVSAFVIAYVAYWKLALALSSTLVVMFFTGGMGIAYPVKWTKESRAMSGRGATIVEEAIGSIRHVTAFGIQDNLVRRYDEYLQKAEKPALKGGIGVALAVSVMQAVPYLTYGLSFWFGSILIVRGETNTASVTTATLAIVIGAWTIGRVTPSAKAFLSSISSASVILESISRKSTEDPFSEDGLRLTNGNQDITFQNVQLIYPSRPEVTVLDDLNLVVPAAKTTAIVGASGCGKSSIIGLLERFYKPTRGSILLGNSSIHTLNLRWLRSQIALVSQEPMLFNATILENIVYGLEDAVASLTGNELKAHVEDAARTANAHDFISNLPDGYNTEVGEKGMQLSGGQRQRLCIARAIIKNPSILLLDEATSALDVEAEQQVQRAMSAASKGRTTVVVAHRLSTIRNADNIVVMSNGGIVEQGNHNDLIAKGGYYAELVAKQQLSKVPPSNLVEEFINEKQQDADEVLEKQRLFESPPPSVKAEEARKQSPTTSIKPVEQPKSGFTWRTLFTALKFILHMNKPEAILVVFAILLAIVAGLAVPAQSIIFAKLLNALSLTPANVLRDTVNFWSSMYLAMGLSFFAVWLGQSVGFAYTTERLVHRTREQSFRAVLRQEVGFFDMEENSTGALTSLLSSAPADLKGLDGTIIGVNVSFLSTIVGGIILSVVIAWKLALVCTATIPVVAGFGWIRLAMLTLFAQKIKKSHADSAAYASEAASTIRTVASLNMESRILKRYDEILSKHSKESIRSILSASTLYAASQSVTFLCAALAFWYGGTLIAKENYTVFQFFVCFAALISGAQRAGLIFSYASGMSKAISASKDLKTLFNRQPSIDTWSASGENISKATFAGEIEFQNVSFSYPLRKDRVVIDDLNITIKPGQNIALVGPSGCGKSTVIALLERFYEPTSGQILVDGKNITGLNLTDYRNLLALVGQESTMYTGTIRENLTLGLSDEVSEETVLQACKEANILDFITSLPDGFLTQVGSKGVMLSGGQKQRLSIARAILRDARILLLDEATASLDSVSEEAVQAALNRASEKRTTIAIAHRLSTTRNSDVIFVMEGGRVVEIGNHSELIGKFNGVYKGLVQKQNLAEEEEH</sequence>
<evidence type="ECO:0000256" key="7">
    <source>
        <dbReference type="ARBA" id="ARBA00022840"/>
    </source>
</evidence>
<feature type="transmembrane region" description="Helical" evidence="11">
    <location>
        <begin position="302"/>
        <end position="320"/>
    </location>
</feature>
<keyword evidence="6" id="KW-0547">Nucleotide-binding</keyword>
<dbReference type="Proteomes" id="UP000193144">
    <property type="component" value="Unassembled WGS sequence"/>
</dbReference>
<feature type="transmembrane region" description="Helical" evidence="11">
    <location>
        <begin position="739"/>
        <end position="764"/>
    </location>
</feature>
<evidence type="ECO:0000313" key="14">
    <source>
        <dbReference type="EMBL" id="ORY16984.1"/>
    </source>
</evidence>
<feature type="transmembrane region" description="Helical" evidence="11">
    <location>
        <begin position="848"/>
        <end position="868"/>
    </location>
</feature>
<feature type="transmembrane region" description="Helical" evidence="11">
    <location>
        <begin position="164"/>
        <end position="185"/>
    </location>
</feature>
<evidence type="ECO:0000256" key="8">
    <source>
        <dbReference type="ARBA" id="ARBA00022989"/>
    </source>
</evidence>
<dbReference type="Pfam" id="PF00664">
    <property type="entry name" value="ABC_membrane"/>
    <property type="match status" value="2"/>
</dbReference>
<keyword evidence="8 11" id="KW-1133">Transmembrane helix</keyword>
<dbReference type="InterPro" id="IPR036640">
    <property type="entry name" value="ABC1_TM_sf"/>
</dbReference>
<keyword evidence="15" id="KW-1185">Reference proteome</keyword>
<dbReference type="SUPFAM" id="SSF90123">
    <property type="entry name" value="ABC transporter transmembrane region"/>
    <property type="match status" value="2"/>
</dbReference>
<evidence type="ECO:0000313" key="15">
    <source>
        <dbReference type="Proteomes" id="UP000193144"/>
    </source>
</evidence>
<evidence type="ECO:0000256" key="5">
    <source>
        <dbReference type="ARBA" id="ARBA00022737"/>
    </source>
</evidence>
<gene>
    <name evidence="14" type="ORF">BCR34DRAFT_475691</name>
</gene>
<feature type="transmembrane region" description="Helical" evidence="11">
    <location>
        <begin position="956"/>
        <end position="980"/>
    </location>
</feature>
<dbReference type="InterPro" id="IPR003439">
    <property type="entry name" value="ABC_transporter-like_ATP-bd"/>
</dbReference>
<dbReference type="InterPro" id="IPR017871">
    <property type="entry name" value="ABC_transporter-like_CS"/>
</dbReference>
<protein>
    <submittedName>
        <fullName evidence="14">p-loop containing nucleoside triphosphate hydrolase protein</fullName>
    </submittedName>
</protein>
<feature type="transmembrane region" description="Helical" evidence="11">
    <location>
        <begin position="818"/>
        <end position="842"/>
    </location>
</feature>
<evidence type="ECO:0000259" key="12">
    <source>
        <dbReference type="PROSITE" id="PS50893"/>
    </source>
</evidence>
<dbReference type="CDD" id="cd18578">
    <property type="entry name" value="ABC_6TM_Pgp_ABCB1_D2_like"/>
    <property type="match status" value="1"/>
</dbReference>
<feature type="region of interest" description="Disordered" evidence="10">
    <location>
        <begin position="644"/>
        <end position="669"/>
    </location>
</feature>
<evidence type="ECO:0000256" key="2">
    <source>
        <dbReference type="ARBA" id="ARBA00007577"/>
    </source>
</evidence>
<dbReference type="PROSITE" id="PS50929">
    <property type="entry name" value="ABC_TM1F"/>
    <property type="match status" value="2"/>
</dbReference>
<dbReference type="FunFam" id="3.40.50.300:FF:000251">
    <property type="entry name" value="ABC transporter B family member 19"/>
    <property type="match status" value="1"/>
</dbReference>
<feature type="transmembrane region" description="Helical" evidence="11">
    <location>
        <begin position="191"/>
        <end position="211"/>
    </location>
</feature>
<feature type="transmembrane region" description="Helical" evidence="11">
    <location>
        <begin position="694"/>
        <end position="719"/>
    </location>
</feature>
<dbReference type="PANTHER" id="PTHR43394:SF11">
    <property type="entry name" value="ATP-BINDING CASSETTE TRANSPORTER"/>
    <property type="match status" value="1"/>
</dbReference>
<dbReference type="PROSITE" id="PS00211">
    <property type="entry name" value="ABC_TRANSPORTER_1"/>
    <property type="match status" value="2"/>
</dbReference>
<dbReference type="InterPro" id="IPR011527">
    <property type="entry name" value="ABC1_TM_dom"/>
</dbReference>
<feature type="domain" description="ABC transporter" evidence="12">
    <location>
        <begin position="366"/>
        <end position="610"/>
    </location>
</feature>
<dbReference type="CDD" id="cd18577">
    <property type="entry name" value="ABC_6TM_Pgp_ABCB1_D1_like"/>
    <property type="match status" value="1"/>
</dbReference>
<feature type="domain" description="ABC transmembrane type-1" evidence="13">
    <location>
        <begin position="42"/>
        <end position="331"/>
    </location>
</feature>
<comment type="caution">
    <text evidence="14">The sequence shown here is derived from an EMBL/GenBank/DDBJ whole genome shotgun (WGS) entry which is preliminary data.</text>
</comment>
<dbReference type="GO" id="GO:0015421">
    <property type="term" value="F:ABC-type oligopeptide transporter activity"/>
    <property type="evidence" value="ECO:0007669"/>
    <property type="project" value="TreeGrafter"/>
</dbReference>
<dbReference type="GO" id="GO:0005524">
    <property type="term" value="F:ATP binding"/>
    <property type="evidence" value="ECO:0007669"/>
    <property type="project" value="UniProtKB-KW"/>
</dbReference>
<dbReference type="SMART" id="SM00382">
    <property type="entry name" value="AAA"/>
    <property type="match status" value="2"/>
</dbReference>
<keyword evidence="9 11" id="KW-0472">Membrane</keyword>
<evidence type="ECO:0000256" key="6">
    <source>
        <dbReference type="ARBA" id="ARBA00022741"/>
    </source>
</evidence>
<evidence type="ECO:0000256" key="4">
    <source>
        <dbReference type="ARBA" id="ARBA00022692"/>
    </source>
</evidence>
<keyword evidence="7" id="KW-0067">ATP-binding</keyword>
<evidence type="ECO:0000259" key="13">
    <source>
        <dbReference type="PROSITE" id="PS50929"/>
    </source>
</evidence>
<feature type="transmembrane region" description="Helical" evidence="11">
    <location>
        <begin position="37"/>
        <end position="61"/>
    </location>
</feature>
<keyword evidence="5" id="KW-0677">Repeat</keyword>
<evidence type="ECO:0000256" key="3">
    <source>
        <dbReference type="ARBA" id="ARBA00022448"/>
    </source>
</evidence>
<evidence type="ECO:0000256" key="11">
    <source>
        <dbReference type="SAM" id="Phobius"/>
    </source>
</evidence>
<feature type="transmembrane region" description="Helical" evidence="11">
    <location>
        <begin position="91"/>
        <end position="112"/>
    </location>
</feature>
<keyword evidence="3" id="KW-0813">Transport</keyword>
<accession>A0A1Y2A3G6</accession>
<dbReference type="AlphaFoldDB" id="A0A1Y2A3G6"/>
<dbReference type="CDD" id="cd03249">
    <property type="entry name" value="ABC_MTABC3_MDL1_MDL2"/>
    <property type="match status" value="2"/>
</dbReference>
<name>A0A1Y2A3G6_9PLEO</name>
<dbReference type="PANTHER" id="PTHR43394">
    <property type="entry name" value="ATP-DEPENDENT PERMEASE MDL1, MITOCHONDRIAL"/>
    <property type="match status" value="1"/>
</dbReference>
<organism evidence="14 15">
    <name type="scientific">Clohesyomyces aquaticus</name>
    <dbReference type="NCBI Taxonomy" id="1231657"/>
    <lineage>
        <taxon>Eukaryota</taxon>
        <taxon>Fungi</taxon>
        <taxon>Dikarya</taxon>
        <taxon>Ascomycota</taxon>
        <taxon>Pezizomycotina</taxon>
        <taxon>Dothideomycetes</taxon>
        <taxon>Pleosporomycetidae</taxon>
        <taxon>Pleosporales</taxon>
        <taxon>Lindgomycetaceae</taxon>
        <taxon>Clohesyomyces</taxon>
    </lineage>
</organism>
<dbReference type="SUPFAM" id="SSF52540">
    <property type="entry name" value="P-loop containing nucleoside triphosphate hydrolases"/>
    <property type="match status" value="2"/>
</dbReference>
<dbReference type="EMBL" id="MCFA01000015">
    <property type="protein sequence ID" value="ORY16984.1"/>
    <property type="molecule type" value="Genomic_DNA"/>
</dbReference>
<feature type="transmembrane region" description="Helical" evidence="11">
    <location>
        <begin position="920"/>
        <end position="944"/>
    </location>
</feature>
<evidence type="ECO:0000256" key="1">
    <source>
        <dbReference type="ARBA" id="ARBA00004141"/>
    </source>
</evidence>
<keyword evidence="4 11" id="KW-0812">Transmembrane</keyword>
<dbReference type="PROSITE" id="PS50893">
    <property type="entry name" value="ABC_TRANSPORTER_2"/>
    <property type="match status" value="2"/>
</dbReference>
<evidence type="ECO:0000256" key="10">
    <source>
        <dbReference type="SAM" id="MobiDB-lite"/>
    </source>
</evidence>
<dbReference type="GO" id="GO:0090374">
    <property type="term" value="P:oligopeptide export from mitochondrion"/>
    <property type="evidence" value="ECO:0007669"/>
    <property type="project" value="TreeGrafter"/>
</dbReference>
<dbReference type="FunFam" id="3.40.50.300:FF:000913">
    <property type="entry name" value="ABC multidrug transporter SitT"/>
    <property type="match status" value="1"/>
</dbReference>
<dbReference type="OrthoDB" id="6500128at2759"/>
<dbReference type="InterPro" id="IPR003593">
    <property type="entry name" value="AAA+_ATPase"/>
</dbReference>
<comment type="similarity">
    <text evidence="2">Belongs to the ABC transporter superfamily. ABCB family. Multidrug resistance exporter (TC 3.A.1.201) subfamily.</text>
</comment>
<feature type="domain" description="ABC transporter" evidence="12">
    <location>
        <begin position="1022"/>
        <end position="1259"/>
    </location>
</feature>
<dbReference type="InterPro" id="IPR027417">
    <property type="entry name" value="P-loop_NTPase"/>
</dbReference>
<dbReference type="Gene3D" id="1.20.1560.10">
    <property type="entry name" value="ABC transporter type 1, transmembrane domain"/>
    <property type="match status" value="1"/>
</dbReference>